<keyword evidence="7" id="KW-1185">Reference proteome</keyword>
<dbReference type="GO" id="GO:0000781">
    <property type="term" value="C:chromosome, telomeric region"/>
    <property type="evidence" value="ECO:0007669"/>
    <property type="project" value="UniProtKB-SubCell"/>
</dbReference>
<feature type="compositionally biased region" description="Basic and acidic residues" evidence="4">
    <location>
        <begin position="285"/>
        <end position="306"/>
    </location>
</feature>
<feature type="compositionally biased region" description="Basic and acidic residues" evidence="4">
    <location>
        <begin position="243"/>
        <end position="272"/>
    </location>
</feature>
<dbReference type="Gene3D" id="2.40.50.140">
    <property type="entry name" value="Nucleic acid-binding proteins"/>
    <property type="match status" value="1"/>
</dbReference>
<evidence type="ECO:0000313" key="7">
    <source>
        <dbReference type="Proteomes" id="UP001283341"/>
    </source>
</evidence>
<gene>
    <name evidence="6" type="ORF">B0H66DRAFT_625087</name>
</gene>
<reference evidence="6" key="1">
    <citation type="journal article" date="2023" name="Mol. Phylogenet. Evol.">
        <title>Genome-scale phylogeny and comparative genomics of the fungal order Sordariales.</title>
        <authorList>
            <person name="Hensen N."/>
            <person name="Bonometti L."/>
            <person name="Westerberg I."/>
            <person name="Brannstrom I.O."/>
            <person name="Guillou S."/>
            <person name="Cros-Aarteil S."/>
            <person name="Calhoun S."/>
            <person name="Haridas S."/>
            <person name="Kuo A."/>
            <person name="Mondo S."/>
            <person name="Pangilinan J."/>
            <person name="Riley R."/>
            <person name="LaButti K."/>
            <person name="Andreopoulos B."/>
            <person name="Lipzen A."/>
            <person name="Chen C."/>
            <person name="Yan M."/>
            <person name="Daum C."/>
            <person name="Ng V."/>
            <person name="Clum A."/>
            <person name="Steindorff A."/>
            <person name="Ohm R.A."/>
            <person name="Martin F."/>
            <person name="Silar P."/>
            <person name="Natvig D.O."/>
            <person name="Lalanne C."/>
            <person name="Gautier V."/>
            <person name="Ament-Velasquez S.L."/>
            <person name="Kruys A."/>
            <person name="Hutchinson M.I."/>
            <person name="Powell A.J."/>
            <person name="Barry K."/>
            <person name="Miller A.N."/>
            <person name="Grigoriev I.V."/>
            <person name="Debuchy R."/>
            <person name="Gladieux P."/>
            <person name="Hiltunen Thoren M."/>
            <person name="Johannesson H."/>
        </authorList>
    </citation>
    <scope>NUCLEOTIDE SEQUENCE</scope>
    <source>
        <strain evidence="6">CBS 118394</strain>
    </source>
</reference>
<keyword evidence="2" id="KW-0158">Chromosome</keyword>
<dbReference type="Proteomes" id="UP001283341">
    <property type="component" value="Unassembled WGS sequence"/>
</dbReference>
<protein>
    <recommendedName>
        <fullName evidence="5">CST complex subunit Stn1 N-terminal domain-containing protein</fullName>
    </recommendedName>
</protein>
<dbReference type="AlphaFoldDB" id="A0AAE0I230"/>
<keyword evidence="3" id="KW-0779">Telomere</keyword>
<organism evidence="6 7">
    <name type="scientific">Apodospora peruviana</name>
    <dbReference type="NCBI Taxonomy" id="516989"/>
    <lineage>
        <taxon>Eukaryota</taxon>
        <taxon>Fungi</taxon>
        <taxon>Dikarya</taxon>
        <taxon>Ascomycota</taxon>
        <taxon>Pezizomycotina</taxon>
        <taxon>Sordariomycetes</taxon>
        <taxon>Sordariomycetidae</taxon>
        <taxon>Sordariales</taxon>
        <taxon>Lasiosphaeriaceae</taxon>
        <taxon>Apodospora</taxon>
    </lineage>
</organism>
<evidence type="ECO:0000259" key="5">
    <source>
        <dbReference type="Pfam" id="PF10451"/>
    </source>
</evidence>
<dbReference type="InterPro" id="IPR012340">
    <property type="entry name" value="NA-bd_OB-fold"/>
</dbReference>
<accession>A0AAE0I230</accession>
<name>A0AAE0I230_9PEZI</name>
<evidence type="ECO:0000256" key="1">
    <source>
        <dbReference type="ARBA" id="ARBA00004574"/>
    </source>
</evidence>
<feature type="region of interest" description="Disordered" evidence="4">
    <location>
        <begin position="224"/>
        <end position="325"/>
    </location>
</feature>
<sequence length="325" mass="36008">MTNATELPTTGPYPIYCFHLSPTLNRYCHLRITDVVALSSHPGFRGQDMYFYLNHPIKWVRISGVVVGVDEFEGRRVYTIDDSSGATIECVVSTPLPLRGGTSNNNNTVVGGAKSASSKKLPNTNNAAEKALPERPLPVTDGDIDVGHVIDIKGSIKLFRESRQVHADKITHLRSTEQEVKFWEKLAQLRKDVLNRPWVLDRRELRRCRKEAEGYDVRRTATGLEKRKRTSAAPEVRAVDAAGSKHDREGGRERVESGRTAERAAHRLTGLEKKRKISATPGDAARSEHNRDFDRGKSGKAAEKAPRLTGKSSARVTAPNPVTGK</sequence>
<evidence type="ECO:0000256" key="2">
    <source>
        <dbReference type="ARBA" id="ARBA00022454"/>
    </source>
</evidence>
<dbReference type="Pfam" id="PF10451">
    <property type="entry name" value="Stn1"/>
    <property type="match status" value="1"/>
</dbReference>
<dbReference type="InterPro" id="IPR018856">
    <property type="entry name" value="Stn1_N"/>
</dbReference>
<evidence type="ECO:0000256" key="4">
    <source>
        <dbReference type="SAM" id="MobiDB-lite"/>
    </source>
</evidence>
<evidence type="ECO:0000313" key="6">
    <source>
        <dbReference type="EMBL" id="KAK3316191.1"/>
    </source>
</evidence>
<comment type="caution">
    <text evidence="6">The sequence shown here is derived from an EMBL/GenBank/DDBJ whole genome shotgun (WGS) entry which is preliminary data.</text>
</comment>
<proteinExistence type="predicted"/>
<feature type="domain" description="CST complex subunit Stn1 N-terminal" evidence="5">
    <location>
        <begin position="47"/>
        <end position="93"/>
    </location>
</feature>
<evidence type="ECO:0000256" key="3">
    <source>
        <dbReference type="ARBA" id="ARBA00022895"/>
    </source>
</evidence>
<dbReference type="SUPFAM" id="SSF50249">
    <property type="entry name" value="Nucleic acid-binding proteins"/>
    <property type="match status" value="1"/>
</dbReference>
<reference evidence="6" key="2">
    <citation type="submission" date="2023-06" db="EMBL/GenBank/DDBJ databases">
        <authorList>
            <consortium name="Lawrence Berkeley National Laboratory"/>
            <person name="Haridas S."/>
            <person name="Hensen N."/>
            <person name="Bonometti L."/>
            <person name="Westerberg I."/>
            <person name="Brannstrom I.O."/>
            <person name="Guillou S."/>
            <person name="Cros-Aarteil S."/>
            <person name="Calhoun S."/>
            <person name="Kuo A."/>
            <person name="Mondo S."/>
            <person name="Pangilinan J."/>
            <person name="Riley R."/>
            <person name="Labutti K."/>
            <person name="Andreopoulos B."/>
            <person name="Lipzen A."/>
            <person name="Chen C."/>
            <person name="Yanf M."/>
            <person name="Daum C."/>
            <person name="Ng V."/>
            <person name="Clum A."/>
            <person name="Steindorff A."/>
            <person name="Ohm R."/>
            <person name="Martin F."/>
            <person name="Silar P."/>
            <person name="Natvig D."/>
            <person name="Lalanne C."/>
            <person name="Gautier V."/>
            <person name="Ament-Velasquez S.L."/>
            <person name="Kruys A."/>
            <person name="Hutchinson M.I."/>
            <person name="Powell A.J."/>
            <person name="Barry K."/>
            <person name="Miller A.N."/>
            <person name="Grigoriev I.V."/>
            <person name="Debuchy R."/>
            <person name="Gladieux P."/>
            <person name="Thoren M.H."/>
            <person name="Johannesson H."/>
        </authorList>
    </citation>
    <scope>NUCLEOTIDE SEQUENCE</scope>
    <source>
        <strain evidence="6">CBS 118394</strain>
    </source>
</reference>
<dbReference type="EMBL" id="JAUEDM010000005">
    <property type="protein sequence ID" value="KAK3316191.1"/>
    <property type="molecule type" value="Genomic_DNA"/>
</dbReference>
<comment type="subcellular location">
    <subcellularLocation>
        <location evidence="1">Chromosome</location>
        <location evidence="1">Telomere</location>
    </subcellularLocation>
</comment>